<evidence type="ECO:0000256" key="2">
    <source>
        <dbReference type="ARBA" id="ARBA00004286"/>
    </source>
</evidence>
<dbReference type="InterPro" id="IPR001214">
    <property type="entry name" value="SET_dom"/>
</dbReference>
<feature type="region of interest" description="Disordered" evidence="9">
    <location>
        <begin position="818"/>
        <end position="889"/>
    </location>
</feature>
<dbReference type="Gene3D" id="2.30.30.140">
    <property type="match status" value="1"/>
</dbReference>
<keyword evidence="5 11" id="KW-0808">Transferase</keyword>
<evidence type="ECO:0000256" key="4">
    <source>
        <dbReference type="ARBA" id="ARBA00022603"/>
    </source>
</evidence>
<dbReference type="SUPFAM" id="SSF54160">
    <property type="entry name" value="Chromo domain-like"/>
    <property type="match status" value="1"/>
</dbReference>
<evidence type="ECO:0000256" key="5">
    <source>
        <dbReference type="ARBA" id="ARBA00022679"/>
    </source>
</evidence>
<dbReference type="Proteomes" id="UP000188320">
    <property type="component" value="Unassembled WGS sequence"/>
</dbReference>
<keyword evidence="6" id="KW-0949">S-adenosyl-L-methionine</keyword>
<dbReference type="InterPro" id="IPR039977">
    <property type="entry name" value="Suv4-20/Set9"/>
</dbReference>
<dbReference type="Pfam" id="PF00856">
    <property type="entry name" value="SET"/>
    <property type="match status" value="1"/>
</dbReference>
<sequence length="1030" mass="115955">MRAKTGLSEIDWNTLARFDDLFCELLIDSIGLWFKTRKFFNKRSAMRISQNEILQVVRSLAKGEKGLSDTIIEFKGIESVDKALQILGKKQLKEIIRQAELYFSMYLPEAGYEISESNRYEVVSGHVEGCVLATKDYETYQLINYCTGTMTKLEEGDICKLENSKSDFSVMWWGKKKSMCLLLGPARFVNHDCNPNCKFITFNNGLIGFQAVRKINVGEEITASYGKDYFGVGNCECLCQTCEIYGKGYYSTQATGELDGNEVSDGVQNHTNNTQRRTNRRRAEAHFSAAENDKQQYGKLCENCKVHISSVSTNENPSECVKCKRHKMLFGFDWPFRTEMEYSRQLNKVGLGSNGANKKRKETTPPNPVSVLKRIKMLEAFKCCTRITPKKGCIYEILESTDDEKSDFITENSLFKLEHTSEFLNGTDNSNTAERPQQESNGTISMCLNTLGNGIENINNNANINLDTIEQETPANVPNEDSDTHVEINMDMATTLCINPFPMPNGNVDATSSENQNYLGTEEKEKQTSDAPVHNMSEMITDEATSLPGDSNANINPKIRADRISHVEIALVKKHKSKRIVSNPEEMFRMKSVGALVLATRIRQNDESTTTNTSLHYYPGVIVDSTDIESIKVKSFEDESISTHSASGLFCFIPNTVGTCEVNDEIGHTVSRHEDELLANIECTEVEGVLNSEHPLGNVHKNKAVDGNMKVFKYDVINDMSFRRAVCYFEWRILALYGRYYRFEHNKKVTSKIRDSLNKNRSQRSKLSTGDGGNCLKGLGCARCDNCVREWRRIKYLIPGINELSSLYYIFTNAGNHKKKPPVNSKDKTKKPRRYPNHVVSGTGAGLGSGIEFSLNPYSESSSDSEPDLSSKSNGLRGTSNNEKNNLPRFKPNLLLSLPRLGLDSFFLYLSEPTTTDVPLNGQTSNQENSGKINSGSEHAGSSGCSNGCSGEHEKRVARHFWKFIKPYLLNIGDRVHVVDSRDFKLYKAKIEDIEFLCNENKWGLHYYVHFLGWSAGFDQWVPPSCIVLS</sequence>
<reference evidence="12" key="1">
    <citation type="submission" date="2017-01" db="EMBL/GenBank/DDBJ databases">
        <authorList>
            <person name="Wang Y."/>
            <person name="White M."/>
            <person name="Kvist S."/>
            <person name="Moncalvo J.-M."/>
        </authorList>
    </citation>
    <scope>NUCLEOTIDE SEQUENCE [LARGE SCALE GENOMIC DNA]</scope>
    <source>
        <strain evidence="12">COL-18-3</strain>
    </source>
</reference>
<keyword evidence="8" id="KW-0539">Nucleus</keyword>
<dbReference type="GO" id="GO:0042799">
    <property type="term" value="F:histone H4K20 methyltransferase activity"/>
    <property type="evidence" value="ECO:0007669"/>
    <property type="project" value="TreeGrafter"/>
</dbReference>
<feature type="compositionally biased region" description="Low complexity" evidence="9">
    <location>
        <begin position="854"/>
        <end position="874"/>
    </location>
</feature>
<dbReference type="InterPro" id="IPR046341">
    <property type="entry name" value="SET_dom_sf"/>
</dbReference>
<organism evidence="11 12">
    <name type="scientific">Zancudomyces culisetae</name>
    <name type="common">Gut fungus</name>
    <name type="synonym">Smittium culisetae</name>
    <dbReference type="NCBI Taxonomy" id="1213189"/>
    <lineage>
        <taxon>Eukaryota</taxon>
        <taxon>Fungi</taxon>
        <taxon>Fungi incertae sedis</taxon>
        <taxon>Zoopagomycota</taxon>
        <taxon>Kickxellomycotina</taxon>
        <taxon>Harpellomycetes</taxon>
        <taxon>Harpellales</taxon>
        <taxon>Legeriomycetaceae</taxon>
        <taxon>Zancudomyces</taxon>
    </lineage>
</organism>
<feature type="region of interest" description="Disordered" evidence="9">
    <location>
        <begin position="917"/>
        <end position="946"/>
    </location>
</feature>
<feature type="domain" description="SET" evidence="10">
    <location>
        <begin position="110"/>
        <end position="226"/>
    </location>
</feature>
<dbReference type="AlphaFoldDB" id="A0A1R1PP79"/>
<feature type="region of interest" description="Disordered" evidence="9">
    <location>
        <begin position="261"/>
        <end position="280"/>
    </location>
</feature>
<evidence type="ECO:0000256" key="7">
    <source>
        <dbReference type="ARBA" id="ARBA00022853"/>
    </source>
</evidence>
<dbReference type="InterPro" id="IPR016197">
    <property type="entry name" value="Chromo-like_dom_sf"/>
</dbReference>
<dbReference type="OrthoDB" id="6627536at2759"/>
<dbReference type="PROSITE" id="PS50280">
    <property type="entry name" value="SET"/>
    <property type="match status" value="1"/>
</dbReference>
<dbReference type="SMART" id="SM00317">
    <property type="entry name" value="SET"/>
    <property type="match status" value="1"/>
</dbReference>
<keyword evidence="3" id="KW-0158">Chromosome</keyword>
<dbReference type="Gene3D" id="2.170.270.10">
    <property type="entry name" value="SET domain"/>
    <property type="match status" value="1"/>
</dbReference>
<dbReference type="SUPFAM" id="SSF82199">
    <property type="entry name" value="SET domain"/>
    <property type="match status" value="1"/>
</dbReference>
<proteinExistence type="predicted"/>
<dbReference type="CDD" id="cd10524">
    <property type="entry name" value="SET_Suv4-20-like"/>
    <property type="match status" value="1"/>
</dbReference>
<dbReference type="Gene3D" id="1.10.10.1700">
    <property type="entry name" value="Histone-lysine N-methyltransferase"/>
    <property type="match status" value="1"/>
</dbReference>
<evidence type="ECO:0000313" key="12">
    <source>
        <dbReference type="Proteomes" id="UP000188320"/>
    </source>
</evidence>
<keyword evidence="12" id="KW-1185">Reference proteome</keyword>
<protein>
    <submittedName>
        <fullName evidence="11">Histone-lysine N-methyltransferase set9</fullName>
    </submittedName>
</protein>
<evidence type="ECO:0000259" key="10">
    <source>
        <dbReference type="PROSITE" id="PS50280"/>
    </source>
</evidence>
<dbReference type="EMBL" id="LSSK01000602">
    <property type="protein sequence ID" value="OMH82760.1"/>
    <property type="molecule type" value="Genomic_DNA"/>
</dbReference>
<keyword evidence="4 11" id="KW-0489">Methyltransferase</keyword>
<keyword evidence="7" id="KW-0156">Chromatin regulator</keyword>
<evidence type="ECO:0000256" key="6">
    <source>
        <dbReference type="ARBA" id="ARBA00022691"/>
    </source>
</evidence>
<evidence type="ECO:0000256" key="1">
    <source>
        <dbReference type="ARBA" id="ARBA00004123"/>
    </source>
</evidence>
<accession>A0A1R1PP79</accession>
<name>A0A1R1PP79_ZANCU</name>
<dbReference type="InterPro" id="IPR041938">
    <property type="entry name" value="Hist-Lys_N-MTase_N"/>
</dbReference>
<gene>
    <name evidence="11" type="ORF">AX774_g3761</name>
</gene>
<feature type="compositionally biased region" description="Polar residues" evidence="9">
    <location>
        <begin position="876"/>
        <end position="885"/>
    </location>
</feature>
<dbReference type="PANTHER" id="PTHR12977:SF4">
    <property type="entry name" value="HISTONE-LYSINE N-METHYLTRANSFERASE KMT5B"/>
    <property type="match status" value="1"/>
</dbReference>
<evidence type="ECO:0000256" key="3">
    <source>
        <dbReference type="ARBA" id="ARBA00022454"/>
    </source>
</evidence>
<dbReference type="PANTHER" id="PTHR12977">
    <property type="entry name" value="SUPPRESSOR OF VARIEGATION 4-20-RELATED"/>
    <property type="match status" value="1"/>
</dbReference>
<dbReference type="GO" id="GO:0032259">
    <property type="term" value="P:methylation"/>
    <property type="evidence" value="ECO:0007669"/>
    <property type="project" value="UniProtKB-KW"/>
</dbReference>
<evidence type="ECO:0000313" key="11">
    <source>
        <dbReference type="EMBL" id="OMH82760.1"/>
    </source>
</evidence>
<feature type="compositionally biased region" description="Polar residues" evidence="9">
    <location>
        <begin position="917"/>
        <end position="937"/>
    </location>
</feature>
<evidence type="ECO:0000256" key="9">
    <source>
        <dbReference type="SAM" id="MobiDB-lite"/>
    </source>
</evidence>
<dbReference type="GO" id="GO:0005634">
    <property type="term" value="C:nucleus"/>
    <property type="evidence" value="ECO:0007669"/>
    <property type="project" value="UniProtKB-SubCell"/>
</dbReference>
<comment type="subcellular location">
    <subcellularLocation>
        <location evidence="2">Chromosome</location>
    </subcellularLocation>
    <subcellularLocation>
        <location evidence="1">Nucleus</location>
    </subcellularLocation>
</comment>
<comment type="caution">
    <text evidence="11">The sequence shown here is derived from an EMBL/GenBank/DDBJ whole genome shotgun (WGS) entry which is preliminary data.</text>
</comment>
<evidence type="ECO:0000256" key="8">
    <source>
        <dbReference type="ARBA" id="ARBA00023242"/>
    </source>
</evidence>
<dbReference type="GO" id="GO:0005694">
    <property type="term" value="C:chromosome"/>
    <property type="evidence" value="ECO:0007669"/>
    <property type="project" value="UniProtKB-SubCell"/>
</dbReference>